<evidence type="ECO:0000256" key="1">
    <source>
        <dbReference type="SAM" id="MobiDB-lite"/>
    </source>
</evidence>
<proteinExistence type="predicted"/>
<sequence>MSLFSRPREPRTILLQRSKEASKKRERLTPTQEDPRRAVFQNPHLESVTPVKPEDADSGAELLKMRLRELLNRDDVRLKPVAKLDSIIESLILLGQAHTSDAIICANLQAGFYLEPGSQTEREVCQLLSVDAERKNVSFSTPGHGTVLTEPDVSPMAIPSQSSTAGQVPNMSISTGPQAAHAVPPSAATSVAPSSTSPGPTFSANRSAPVHKKKFIATPSNTYYHGSGSVNISAPPRGDDINPKPGDVFTHCNTTAPAGQQIQAWLCREIGTWTEIADAFNTNAKIEYPVDSKRVLVQKWEQGKLDINWLVLSWLERNRWGSWLTPNWAPARARTTV</sequence>
<organism evidence="2 3">
    <name type="scientific">Mycena pura</name>
    <dbReference type="NCBI Taxonomy" id="153505"/>
    <lineage>
        <taxon>Eukaryota</taxon>
        <taxon>Fungi</taxon>
        <taxon>Dikarya</taxon>
        <taxon>Basidiomycota</taxon>
        <taxon>Agaricomycotina</taxon>
        <taxon>Agaricomycetes</taxon>
        <taxon>Agaricomycetidae</taxon>
        <taxon>Agaricales</taxon>
        <taxon>Marasmiineae</taxon>
        <taxon>Mycenaceae</taxon>
        <taxon>Mycena</taxon>
    </lineage>
</organism>
<keyword evidence="3" id="KW-1185">Reference proteome</keyword>
<evidence type="ECO:0000313" key="2">
    <source>
        <dbReference type="EMBL" id="KAJ7191048.1"/>
    </source>
</evidence>
<name>A0AAD6XX38_9AGAR</name>
<reference evidence="2" key="1">
    <citation type="submission" date="2023-03" db="EMBL/GenBank/DDBJ databases">
        <title>Massive genome expansion in bonnet fungi (Mycena s.s.) driven by repeated elements and novel gene families across ecological guilds.</title>
        <authorList>
            <consortium name="Lawrence Berkeley National Laboratory"/>
            <person name="Harder C.B."/>
            <person name="Miyauchi S."/>
            <person name="Viragh M."/>
            <person name="Kuo A."/>
            <person name="Thoen E."/>
            <person name="Andreopoulos B."/>
            <person name="Lu D."/>
            <person name="Skrede I."/>
            <person name="Drula E."/>
            <person name="Henrissat B."/>
            <person name="Morin E."/>
            <person name="Kohler A."/>
            <person name="Barry K."/>
            <person name="LaButti K."/>
            <person name="Morin E."/>
            <person name="Salamov A."/>
            <person name="Lipzen A."/>
            <person name="Mereny Z."/>
            <person name="Hegedus B."/>
            <person name="Baldrian P."/>
            <person name="Stursova M."/>
            <person name="Weitz H."/>
            <person name="Taylor A."/>
            <person name="Grigoriev I.V."/>
            <person name="Nagy L.G."/>
            <person name="Martin F."/>
            <person name="Kauserud H."/>
        </authorList>
    </citation>
    <scope>NUCLEOTIDE SEQUENCE</scope>
    <source>
        <strain evidence="2">9144</strain>
    </source>
</reference>
<evidence type="ECO:0000313" key="3">
    <source>
        <dbReference type="Proteomes" id="UP001219525"/>
    </source>
</evidence>
<gene>
    <name evidence="2" type="ORF">GGX14DRAFT_407478</name>
</gene>
<accession>A0AAD6XX38</accession>
<feature type="region of interest" description="Disordered" evidence="1">
    <location>
        <begin position="1"/>
        <end position="42"/>
    </location>
</feature>
<comment type="caution">
    <text evidence="2">The sequence shown here is derived from an EMBL/GenBank/DDBJ whole genome shotgun (WGS) entry which is preliminary data.</text>
</comment>
<feature type="compositionally biased region" description="Polar residues" evidence="1">
    <location>
        <begin position="159"/>
        <end position="177"/>
    </location>
</feature>
<dbReference type="EMBL" id="JARJCW010000138">
    <property type="protein sequence ID" value="KAJ7191048.1"/>
    <property type="molecule type" value="Genomic_DNA"/>
</dbReference>
<feature type="compositionally biased region" description="Basic and acidic residues" evidence="1">
    <location>
        <begin position="1"/>
        <end position="23"/>
    </location>
</feature>
<dbReference type="Proteomes" id="UP001219525">
    <property type="component" value="Unassembled WGS sequence"/>
</dbReference>
<feature type="region of interest" description="Disordered" evidence="1">
    <location>
        <begin position="159"/>
        <end position="208"/>
    </location>
</feature>
<feature type="compositionally biased region" description="Low complexity" evidence="1">
    <location>
        <begin position="179"/>
        <end position="201"/>
    </location>
</feature>
<dbReference type="AlphaFoldDB" id="A0AAD6XX38"/>
<protein>
    <submittedName>
        <fullName evidence="2">Uncharacterized protein</fullName>
    </submittedName>
</protein>